<proteinExistence type="predicted"/>
<gene>
    <name evidence="2" type="ORF">SISSUDRAFT_1048973</name>
</gene>
<name>A0A166C419_9AGAM</name>
<protein>
    <submittedName>
        <fullName evidence="2">Uncharacterized protein</fullName>
    </submittedName>
</protein>
<feature type="compositionally biased region" description="Polar residues" evidence="1">
    <location>
        <begin position="91"/>
        <end position="107"/>
    </location>
</feature>
<dbReference type="EMBL" id="KV428092">
    <property type="protein sequence ID" value="KZT37053.1"/>
    <property type="molecule type" value="Genomic_DNA"/>
</dbReference>
<keyword evidence="3" id="KW-1185">Reference proteome</keyword>
<accession>A0A166C419</accession>
<evidence type="ECO:0000313" key="3">
    <source>
        <dbReference type="Proteomes" id="UP000076798"/>
    </source>
</evidence>
<organism evidence="2 3">
    <name type="scientific">Sistotremastrum suecicum HHB10207 ss-3</name>
    <dbReference type="NCBI Taxonomy" id="1314776"/>
    <lineage>
        <taxon>Eukaryota</taxon>
        <taxon>Fungi</taxon>
        <taxon>Dikarya</taxon>
        <taxon>Basidiomycota</taxon>
        <taxon>Agaricomycotina</taxon>
        <taxon>Agaricomycetes</taxon>
        <taxon>Sistotremastrales</taxon>
        <taxon>Sistotremastraceae</taxon>
        <taxon>Sistotremastrum</taxon>
    </lineage>
</organism>
<evidence type="ECO:0000313" key="2">
    <source>
        <dbReference type="EMBL" id="KZT37053.1"/>
    </source>
</evidence>
<sequence>MHIPTKLLSSSKSTTGSLDEDFLSWRRTLEQSFSQQAVHQNVSVVDDDDEYEEYLTSDGFGGSRRRDPEADYAFGGRKSRGVSRPAYIHTAPTSPFSSANPSPTSSAFPPRTAHSVTAPVYRSYAYDDDPAYNWEYTGFPAEELRKRDMFLNSLKRLRSNIMGGERYDDDDAEESVVDEDEVVENIDEIHARTRTRVLSFMSSNGSTHSAPEYLNNDASSTRSHRPASFSMLRSFTLPSTTKEKDETRSLCFRTHRQWVAISMNWRFKIYRARRDMRKRWSQLTAAKH</sequence>
<dbReference type="AlphaFoldDB" id="A0A166C419"/>
<evidence type="ECO:0000256" key="1">
    <source>
        <dbReference type="SAM" id="MobiDB-lite"/>
    </source>
</evidence>
<feature type="region of interest" description="Disordered" evidence="1">
    <location>
        <begin position="55"/>
        <end position="112"/>
    </location>
</feature>
<reference evidence="2 3" key="1">
    <citation type="journal article" date="2016" name="Mol. Biol. Evol.">
        <title>Comparative Genomics of Early-Diverging Mushroom-Forming Fungi Provides Insights into the Origins of Lignocellulose Decay Capabilities.</title>
        <authorList>
            <person name="Nagy L.G."/>
            <person name="Riley R."/>
            <person name="Tritt A."/>
            <person name="Adam C."/>
            <person name="Daum C."/>
            <person name="Floudas D."/>
            <person name="Sun H."/>
            <person name="Yadav J.S."/>
            <person name="Pangilinan J."/>
            <person name="Larsson K.H."/>
            <person name="Matsuura K."/>
            <person name="Barry K."/>
            <person name="Labutti K."/>
            <person name="Kuo R."/>
            <person name="Ohm R.A."/>
            <person name="Bhattacharya S.S."/>
            <person name="Shirouzu T."/>
            <person name="Yoshinaga Y."/>
            <person name="Martin F.M."/>
            <person name="Grigoriev I.V."/>
            <person name="Hibbett D.S."/>
        </authorList>
    </citation>
    <scope>NUCLEOTIDE SEQUENCE [LARGE SCALE GENOMIC DNA]</scope>
    <source>
        <strain evidence="2 3">HHB10207 ss-3</strain>
    </source>
</reference>
<dbReference type="Proteomes" id="UP000076798">
    <property type="component" value="Unassembled WGS sequence"/>
</dbReference>